<dbReference type="EMBL" id="JARGDH010000003">
    <property type="protein sequence ID" value="KAL0272592.1"/>
    <property type="molecule type" value="Genomic_DNA"/>
</dbReference>
<keyword evidence="4 7" id="KW-1133">Transmembrane helix</keyword>
<dbReference type="GO" id="GO:0005886">
    <property type="term" value="C:plasma membrane"/>
    <property type="evidence" value="ECO:0007669"/>
    <property type="project" value="TreeGrafter"/>
</dbReference>
<organism evidence="8">
    <name type="scientific">Menopon gallinae</name>
    <name type="common">poultry shaft louse</name>
    <dbReference type="NCBI Taxonomy" id="328185"/>
    <lineage>
        <taxon>Eukaryota</taxon>
        <taxon>Metazoa</taxon>
        <taxon>Ecdysozoa</taxon>
        <taxon>Arthropoda</taxon>
        <taxon>Hexapoda</taxon>
        <taxon>Insecta</taxon>
        <taxon>Pterygota</taxon>
        <taxon>Neoptera</taxon>
        <taxon>Paraneoptera</taxon>
        <taxon>Psocodea</taxon>
        <taxon>Troctomorpha</taxon>
        <taxon>Phthiraptera</taxon>
        <taxon>Amblycera</taxon>
        <taxon>Menoponidae</taxon>
        <taxon>Menopon</taxon>
    </lineage>
</organism>
<evidence type="ECO:0000256" key="2">
    <source>
        <dbReference type="ARBA" id="ARBA00006840"/>
    </source>
</evidence>
<name>A0AAW2HRX6_9NEOP</name>
<dbReference type="PANTHER" id="PTHR19282">
    <property type="entry name" value="TETRASPANIN"/>
    <property type="match status" value="1"/>
</dbReference>
<keyword evidence="5 7" id="KW-0472">Membrane</keyword>
<dbReference type="CDD" id="cd03127">
    <property type="entry name" value="tetraspanin_LEL"/>
    <property type="match status" value="1"/>
</dbReference>
<dbReference type="PIRSF" id="PIRSF002419">
    <property type="entry name" value="Tetraspanin"/>
    <property type="match status" value="1"/>
</dbReference>
<reference evidence="8" key="1">
    <citation type="journal article" date="2024" name="Gigascience">
        <title>Chromosome-level genome of the poultry shaft louse Menopon gallinae provides insight into the host-switching and adaptive evolution of parasitic lice.</title>
        <authorList>
            <person name="Xu Y."/>
            <person name="Ma L."/>
            <person name="Liu S."/>
            <person name="Liang Y."/>
            <person name="Liu Q."/>
            <person name="He Z."/>
            <person name="Tian L."/>
            <person name="Duan Y."/>
            <person name="Cai W."/>
            <person name="Li H."/>
            <person name="Song F."/>
        </authorList>
    </citation>
    <scope>NUCLEOTIDE SEQUENCE</scope>
    <source>
        <strain evidence="8">Cailab_2023a</strain>
    </source>
</reference>
<feature type="transmembrane region" description="Helical" evidence="7">
    <location>
        <begin position="77"/>
        <end position="101"/>
    </location>
</feature>
<evidence type="ECO:0000256" key="3">
    <source>
        <dbReference type="ARBA" id="ARBA00022692"/>
    </source>
</evidence>
<evidence type="ECO:0000256" key="1">
    <source>
        <dbReference type="ARBA" id="ARBA00004141"/>
    </source>
</evidence>
<dbReference type="PANTHER" id="PTHR19282:SF562">
    <property type="entry name" value="AT12771P-RELATED"/>
    <property type="match status" value="1"/>
</dbReference>
<proteinExistence type="inferred from homology"/>
<protein>
    <recommendedName>
        <fullName evidence="7">Tetraspanin</fullName>
    </recommendedName>
</protein>
<dbReference type="Gene3D" id="1.10.1450.10">
    <property type="entry name" value="Tetraspanin"/>
    <property type="match status" value="1"/>
</dbReference>
<comment type="caution">
    <text evidence="8">The sequence shown here is derived from an EMBL/GenBank/DDBJ whole genome shotgun (WGS) entry which is preliminary data.</text>
</comment>
<evidence type="ECO:0000256" key="5">
    <source>
        <dbReference type="ARBA" id="ARBA00023136"/>
    </source>
</evidence>
<evidence type="ECO:0000256" key="7">
    <source>
        <dbReference type="RuleBase" id="RU361218"/>
    </source>
</evidence>
<dbReference type="InterPro" id="IPR008952">
    <property type="entry name" value="Tetraspanin_EC2_sf"/>
</dbReference>
<accession>A0AAW2HRX6</accession>
<feature type="transmembrane region" description="Helical" evidence="7">
    <location>
        <begin position="51"/>
        <end position="70"/>
    </location>
</feature>
<evidence type="ECO:0000256" key="6">
    <source>
        <dbReference type="PIRSR" id="PIRSR002419-1"/>
    </source>
</evidence>
<evidence type="ECO:0000256" key="4">
    <source>
        <dbReference type="ARBA" id="ARBA00022989"/>
    </source>
</evidence>
<gene>
    <name evidence="8" type="ORF">PYX00_005507</name>
</gene>
<sequence length="252" mass="28660">MSSRSMKFWKCSIYFYLIFFAVSGLFLGSVTSFVLIQTFGMGEFYDPNQTSIYFLYAPTFLIFIMAGVSWRAVKSKYVLLLKFFSVSQVVIILLELIGSVWNLVSMQTIHEKALPIFEAKFMELRKDHNSDIWDTMQRKLKCCGIHGAFDYKTLNIVPFSCCNQASTGHFPAFCVSVYHEGCLGAFTENISENFAILAAVSAALALLQIPGVFATWYFANRTRRDKTEERNRIVNQKLLVDKKGTVIKETAT</sequence>
<dbReference type="InterPro" id="IPR018499">
    <property type="entry name" value="Tetraspanin/Peripherin"/>
</dbReference>
<feature type="transmembrane region" description="Helical" evidence="7">
    <location>
        <begin position="194"/>
        <end position="219"/>
    </location>
</feature>
<dbReference type="Pfam" id="PF00335">
    <property type="entry name" value="Tetraspanin"/>
    <property type="match status" value="1"/>
</dbReference>
<dbReference type="AlphaFoldDB" id="A0AAW2HRX6"/>
<evidence type="ECO:0000313" key="8">
    <source>
        <dbReference type="EMBL" id="KAL0272592.1"/>
    </source>
</evidence>
<comment type="subcellular location">
    <subcellularLocation>
        <location evidence="1 7">Membrane</location>
        <topology evidence="1 7">Multi-pass membrane protein</topology>
    </subcellularLocation>
</comment>
<dbReference type="SUPFAM" id="SSF48652">
    <property type="entry name" value="Tetraspanin"/>
    <property type="match status" value="1"/>
</dbReference>
<dbReference type="InterPro" id="IPR000301">
    <property type="entry name" value="Tetraspanin_animals"/>
</dbReference>
<comment type="similarity">
    <text evidence="2 7">Belongs to the tetraspanin (TM4SF) family.</text>
</comment>
<feature type="transmembrane region" description="Helical" evidence="7">
    <location>
        <begin position="12"/>
        <end position="39"/>
    </location>
</feature>
<feature type="disulfide bond" evidence="6">
    <location>
        <begin position="143"/>
        <end position="161"/>
    </location>
</feature>
<keyword evidence="6" id="KW-1015">Disulfide bond</keyword>
<keyword evidence="3 7" id="KW-0812">Transmembrane</keyword>